<dbReference type="Pfam" id="PF00892">
    <property type="entry name" value="EamA"/>
    <property type="match status" value="2"/>
</dbReference>
<dbReference type="InterPro" id="IPR000620">
    <property type="entry name" value="EamA_dom"/>
</dbReference>
<feature type="transmembrane region" description="Helical" evidence="6">
    <location>
        <begin position="148"/>
        <end position="168"/>
    </location>
</feature>
<dbReference type="PANTHER" id="PTHR32322:SF18">
    <property type="entry name" value="S-ADENOSYLMETHIONINE_S-ADENOSYLHOMOCYSTEINE TRANSPORTER"/>
    <property type="match status" value="1"/>
</dbReference>
<evidence type="ECO:0000313" key="8">
    <source>
        <dbReference type="EMBL" id="ECV9657852.1"/>
    </source>
</evidence>
<accession>A0A698FF53</accession>
<feature type="transmembrane region" description="Helical" evidence="6">
    <location>
        <begin position="30"/>
        <end position="50"/>
    </location>
</feature>
<feature type="transmembrane region" description="Helical" evidence="6">
    <location>
        <begin position="94"/>
        <end position="112"/>
    </location>
</feature>
<feature type="transmembrane region" description="Helical" evidence="6">
    <location>
        <begin position="243"/>
        <end position="261"/>
    </location>
</feature>
<dbReference type="AlphaFoldDB" id="A0A698FF53"/>
<evidence type="ECO:0000256" key="6">
    <source>
        <dbReference type="SAM" id="Phobius"/>
    </source>
</evidence>
<dbReference type="EMBL" id="AAKUWM010000016">
    <property type="protein sequence ID" value="ECV9657852.1"/>
    <property type="molecule type" value="Genomic_DNA"/>
</dbReference>
<feature type="transmembrane region" description="Helical" evidence="6">
    <location>
        <begin position="175"/>
        <end position="196"/>
    </location>
</feature>
<dbReference type="PANTHER" id="PTHR32322">
    <property type="entry name" value="INNER MEMBRANE TRANSPORTER"/>
    <property type="match status" value="1"/>
</dbReference>
<keyword evidence="5 6" id="KW-0472">Membrane</keyword>
<dbReference type="GO" id="GO:0005886">
    <property type="term" value="C:plasma membrane"/>
    <property type="evidence" value="ECO:0007669"/>
    <property type="project" value="UniProtKB-SubCell"/>
</dbReference>
<sequence>MGVFLVLLGGIFWAISGVLAEYLFKNNYGVDWVSFYRLLFTGILLLAISLKRKNFILFKSKNEIFSLLIFAIFGLLMTQYGYFKGIFYTDAGTATMIQYSAPIIIMLFVCLRDKKTPKWFEILALILIILGIFLLASGGDINNLNLNFWGIFWAILGAFGVAFYSLGARKIIAKYGIFFVMGMASLFASYVLFGILEFKGSFVHYDFSLKAFLAMSGIVLVGTIGAFCLYLKGVEYIGAVRASMIACIEPVAAAFMSFLFLGTRYSFLDLFAFALIILSVILNAKKS</sequence>
<evidence type="ECO:0000256" key="2">
    <source>
        <dbReference type="ARBA" id="ARBA00022475"/>
    </source>
</evidence>
<dbReference type="InterPro" id="IPR050638">
    <property type="entry name" value="AA-Vitamin_Transporters"/>
</dbReference>
<comment type="subcellular location">
    <subcellularLocation>
        <location evidence="1">Cell membrane</location>
        <topology evidence="1">Multi-pass membrane protein</topology>
    </subcellularLocation>
</comment>
<feature type="domain" description="EamA" evidence="7">
    <location>
        <begin position="149"/>
        <end position="282"/>
    </location>
</feature>
<comment type="caution">
    <text evidence="8">The sequence shown here is derived from an EMBL/GenBank/DDBJ whole genome shotgun (WGS) entry which is preliminary data.</text>
</comment>
<evidence type="ECO:0000256" key="5">
    <source>
        <dbReference type="ARBA" id="ARBA00023136"/>
    </source>
</evidence>
<keyword evidence="3 6" id="KW-0812">Transmembrane</keyword>
<name>A0A698FF53_CAMJU</name>
<dbReference type="SUPFAM" id="SSF103481">
    <property type="entry name" value="Multidrug resistance efflux transporter EmrE"/>
    <property type="match status" value="2"/>
</dbReference>
<keyword evidence="4 6" id="KW-1133">Transmembrane helix</keyword>
<evidence type="ECO:0000256" key="4">
    <source>
        <dbReference type="ARBA" id="ARBA00022989"/>
    </source>
</evidence>
<evidence type="ECO:0000256" key="1">
    <source>
        <dbReference type="ARBA" id="ARBA00004651"/>
    </source>
</evidence>
<reference evidence="8" key="1">
    <citation type="submission" date="2019-09" db="EMBL/GenBank/DDBJ databases">
        <authorList>
            <consortium name="GenomeTrakr network: Whole genome sequencing for foodborne pathogen traceback"/>
        </authorList>
    </citation>
    <scope>NUCLEOTIDE SEQUENCE [LARGE SCALE GENOMIC DNA]</scope>
    <source>
        <strain evidence="8">TTU_583</strain>
    </source>
</reference>
<protein>
    <submittedName>
        <fullName evidence="8">EamA family transporter</fullName>
    </submittedName>
</protein>
<feature type="domain" description="EamA" evidence="7">
    <location>
        <begin position="1"/>
        <end position="135"/>
    </location>
</feature>
<dbReference type="InterPro" id="IPR037185">
    <property type="entry name" value="EmrE-like"/>
</dbReference>
<feature type="transmembrane region" description="Helical" evidence="6">
    <location>
        <begin position="62"/>
        <end position="82"/>
    </location>
</feature>
<evidence type="ECO:0000256" key="3">
    <source>
        <dbReference type="ARBA" id="ARBA00022692"/>
    </source>
</evidence>
<gene>
    <name evidence="8" type="ORF">F2N06_07540</name>
</gene>
<feature type="transmembrane region" description="Helical" evidence="6">
    <location>
        <begin position="267"/>
        <end position="284"/>
    </location>
</feature>
<proteinExistence type="predicted"/>
<feature type="transmembrane region" description="Helical" evidence="6">
    <location>
        <begin position="211"/>
        <end position="231"/>
    </location>
</feature>
<keyword evidence="2" id="KW-1003">Cell membrane</keyword>
<organism evidence="8">
    <name type="scientific">Campylobacter jejuni</name>
    <dbReference type="NCBI Taxonomy" id="197"/>
    <lineage>
        <taxon>Bacteria</taxon>
        <taxon>Pseudomonadati</taxon>
        <taxon>Campylobacterota</taxon>
        <taxon>Epsilonproteobacteria</taxon>
        <taxon>Campylobacterales</taxon>
        <taxon>Campylobacteraceae</taxon>
        <taxon>Campylobacter</taxon>
    </lineage>
</organism>
<evidence type="ECO:0000259" key="7">
    <source>
        <dbReference type="Pfam" id="PF00892"/>
    </source>
</evidence>
<feature type="transmembrane region" description="Helical" evidence="6">
    <location>
        <begin position="119"/>
        <end position="136"/>
    </location>
</feature>